<dbReference type="OrthoDB" id="9826414at2"/>
<dbReference type="AlphaFoldDB" id="A0A0U9HLJ5"/>
<dbReference type="STRING" id="86166.TAGGR_1113"/>
<evidence type="ECO:0000313" key="2">
    <source>
        <dbReference type="Proteomes" id="UP000054976"/>
    </source>
</evidence>
<evidence type="ECO:0000313" key="1">
    <source>
        <dbReference type="EMBL" id="GAQ93948.1"/>
    </source>
</evidence>
<dbReference type="Proteomes" id="UP000054976">
    <property type="component" value="Unassembled WGS sequence"/>
</dbReference>
<organism evidence="1 2">
    <name type="scientific">Thermodesulfovibrio aggregans</name>
    <dbReference type="NCBI Taxonomy" id="86166"/>
    <lineage>
        <taxon>Bacteria</taxon>
        <taxon>Pseudomonadati</taxon>
        <taxon>Nitrospirota</taxon>
        <taxon>Thermodesulfovibrionia</taxon>
        <taxon>Thermodesulfovibrionales</taxon>
        <taxon>Thermodesulfovibrionaceae</taxon>
        <taxon>Thermodesulfovibrio</taxon>
    </lineage>
</organism>
<name>A0A0U9HLJ5_9BACT</name>
<accession>A0A0U9HLJ5</accession>
<proteinExistence type="predicted"/>
<gene>
    <name evidence="1" type="ORF">TAGGR_1113</name>
</gene>
<protein>
    <recommendedName>
        <fullName evidence="3">DUF1080 domain-containing protein</fullName>
    </recommendedName>
</protein>
<dbReference type="EMBL" id="BCNO01000001">
    <property type="protein sequence ID" value="GAQ93948.1"/>
    <property type="molecule type" value="Genomic_DNA"/>
</dbReference>
<sequence length="236" mass="26540">MSISIKSGISKYLFFILLFMMFLYGKAQCETYSDSFSDGKTQLKWNFFPHFFLDNLKAVKDKSAPDGDGGVGVLRNSNAGGFAALSYAVTEEVKNFTLEAYLFCPVTDSDRGPLSGLAFLIDPINSRFYRFLCDFNKKDPNLNVAYVGRDTNHYPVYLRFWRGEEIPGGIPKSSGWHRVKIVVREGSAQFFWNGMQLKGEVDVSRITKGFVGVYSNFVGGLGRAETKVDSFILRTE</sequence>
<evidence type="ECO:0008006" key="3">
    <source>
        <dbReference type="Google" id="ProtNLM"/>
    </source>
</evidence>
<keyword evidence="2" id="KW-1185">Reference proteome</keyword>
<comment type="caution">
    <text evidence="1">The sequence shown here is derived from an EMBL/GenBank/DDBJ whole genome shotgun (WGS) entry which is preliminary data.</text>
</comment>
<reference evidence="2" key="1">
    <citation type="submission" date="2016-01" db="EMBL/GenBank/DDBJ databases">
        <title>Draft genome sequence of Thermodesulfovibrio aggregans strain TGE-P1.</title>
        <authorList>
            <person name="Sekiguchi Y."/>
            <person name="Ohashi A."/>
            <person name="Matsuura N."/>
            <person name="Tourlousse M.D."/>
        </authorList>
    </citation>
    <scope>NUCLEOTIDE SEQUENCE [LARGE SCALE GENOMIC DNA]</scope>
    <source>
        <strain evidence="2">TGE-P1</strain>
    </source>
</reference>
<dbReference type="Gene3D" id="2.60.120.560">
    <property type="entry name" value="Exo-inulinase, domain 1"/>
    <property type="match status" value="1"/>
</dbReference>
<dbReference type="RefSeq" id="WP_059175436.1">
    <property type="nucleotide sequence ID" value="NZ_BCNO01000001.1"/>
</dbReference>